<evidence type="ECO:0000313" key="3">
    <source>
        <dbReference type="Proteomes" id="UP000256964"/>
    </source>
</evidence>
<gene>
    <name evidence="2" type="ORF">OH76DRAFT_1482024</name>
</gene>
<proteinExistence type="predicted"/>
<evidence type="ECO:0000313" key="2">
    <source>
        <dbReference type="EMBL" id="RDX50976.1"/>
    </source>
</evidence>
<dbReference type="OrthoDB" id="2749067at2759"/>
<feature type="compositionally biased region" description="Low complexity" evidence="1">
    <location>
        <begin position="281"/>
        <end position="303"/>
    </location>
</feature>
<accession>A0A371DEN2</accession>
<organism evidence="2 3">
    <name type="scientific">Lentinus brumalis</name>
    <dbReference type="NCBI Taxonomy" id="2498619"/>
    <lineage>
        <taxon>Eukaryota</taxon>
        <taxon>Fungi</taxon>
        <taxon>Dikarya</taxon>
        <taxon>Basidiomycota</taxon>
        <taxon>Agaricomycotina</taxon>
        <taxon>Agaricomycetes</taxon>
        <taxon>Polyporales</taxon>
        <taxon>Polyporaceae</taxon>
        <taxon>Lentinus</taxon>
    </lineage>
</organism>
<dbReference type="EMBL" id="KZ857397">
    <property type="protein sequence ID" value="RDX50976.1"/>
    <property type="molecule type" value="Genomic_DNA"/>
</dbReference>
<sequence length="331" mass="36592">MSRPYSVDHSVFVRDLWPGGIGKLQGNTEHDHLAPLWTTITPSFDALCTFITVDPLEVPYSDPARRHVVRYQPELEAPTETFSIKVQGFLKDFHMDPLGNWGGKENTAFKATRSIVLDSGGCDGPFNMQKDVLNMIKEVIVHSLDHAVLDVPVDSRPGIHLRSNVFTQIRSNSPVVSSSIHARDDPRGFAAKIARRWAVTSTIKMRAPATTGARLLPATRVQFRSGDFVEVKVVPDIVTTFQNRHLRVDVRFIPISITRLCTAAEAKARANITLASHLLPQSSSPIQPSTSQSVTATTTATPQEWQQMIRDSYFPPVPPPSAVDRAENGLI</sequence>
<protein>
    <submittedName>
        <fullName evidence="2">Uncharacterized protein</fullName>
    </submittedName>
</protein>
<dbReference type="AlphaFoldDB" id="A0A371DEN2"/>
<keyword evidence="3" id="KW-1185">Reference proteome</keyword>
<dbReference type="Proteomes" id="UP000256964">
    <property type="component" value="Unassembled WGS sequence"/>
</dbReference>
<reference evidence="2 3" key="1">
    <citation type="journal article" date="2018" name="Biotechnol. Biofuels">
        <title>Integrative visual omics of the white-rot fungus Polyporus brumalis exposes the biotechnological potential of its oxidative enzymes for delignifying raw plant biomass.</title>
        <authorList>
            <person name="Miyauchi S."/>
            <person name="Rancon A."/>
            <person name="Drula E."/>
            <person name="Hage H."/>
            <person name="Chaduli D."/>
            <person name="Favel A."/>
            <person name="Grisel S."/>
            <person name="Henrissat B."/>
            <person name="Herpoel-Gimbert I."/>
            <person name="Ruiz-Duenas F.J."/>
            <person name="Chevret D."/>
            <person name="Hainaut M."/>
            <person name="Lin J."/>
            <person name="Wang M."/>
            <person name="Pangilinan J."/>
            <person name="Lipzen A."/>
            <person name="Lesage-Meessen L."/>
            <person name="Navarro D."/>
            <person name="Riley R."/>
            <person name="Grigoriev I.V."/>
            <person name="Zhou S."/>
            <person name="Raouche S."/>
            <person name="Rosso M.N."/>
        </authorList>
    </citation>
    <scope>NUCLEOTIDE SEQUENCE [LARGE SCALE GENOMIC DNA]</scope>
    <source>
        <strain evidence="2 3">BRFM 1820</strain>
    </source>
</reference>
<evidence type="ECO:0000256" key="1">
    <source>
        <dbReference type="SAM" id="MobiDB-lite"/>
    </source>
</evidence>
<name>A0A371DEN2_9APHY</name>
<feature type="region of interest" description="Disordered" evidence="1">
    <location>
        <begin position="281"/>
        <end position="331"/>
    </location>
</feature>